<dbReference type="InterPro" id="IPR029071">
    <property type="entry name" value="Ubiquitin-like_domsf"/>
</dbReference>
<evidence type="ECO:0000259" key="3">
    <source>
        <dbReference type="PROSITE" id="PS50053"/>
    </source>
</evidence>
<name>A0A9P1INB1_9PELO</name>
<feature type="region of interest" description="Disordered" evidence="1">
    <location>
        <begin position="351"/>
        <end position="378"/>
    </location>
</feature>
<dbReference type="SMART" id="SM00213">
    <property type="entry name" value="UBQ"/>
    <property type="match status" value="1"/>
</dbReference>
<keyword evidence="2" id="KW-0472">Membrane</keyword>
<evidence type="ECO:0000313" key="5">
    <source>
        <dbReference type="Proteomes" id="UP001152747"/>
    </source>
</evidence>
<dbReference type="Proteomes" id="UP001152747">
    <property type="component" value="Unassembled WGS sequence"/>
</dbReference>
<keyword evidence="2" id="KW-1133">Transmembrane helix</keyword>
<dbReference type="PANTHER" id="PTHR14557:SF5">
    <property type="entry name" value="UBIQUITIN-LIKE DOMAIN-CONTAINING PROTEIN"/>
    <property type="match status" value="1"/>
</dbReference>
<feature type="compositionally biased region" description="Acidic residues" evidence="1">
    <location>
        <begin position="249"/>
        <end position="269"/>
    </location>
</feature>
<feature type="compositionally biased region" description="Polar residues" evidence="1">
    <location>
        <begin position="351"/>
        <end position="373"/>
    </location>
</feature>
<dbReference type="Pfam" id="PF00240">
    <property type="entry name" value="ubiquitin"/>
    <property type="match status" value="1"/>
</dbReference>
<comment type="caution">
    <text evidence="4">The sequence shown here is derived from an EMBL/GenBank/DDBJ whole genome shotgun (WGS) entry which is preliminary data.</text>
</comment>
<organism evidence="4 5">
    <name type="scientific">Caenorhabditis angaria</name>
    <dbReference type="NCBI Taxonomy" id="860376"/>
    <lineage>
        <taxon>Eukaryota</taxon>
        <taxon>Metazoa</taxon>
        <taxon>Ecdysozoa</taxon>
        <taxon>Nematoda</taxon>
        <taxon>Chromadorea</taxon>
        <taxon>Rhabditida</taxon>
        <taxon>Rhabditina</taxon>
        <taxon>Rhabditomorpha</taxon>
        <taxon>Rhabditoidea</taxon>
        <taxon>Rhabditidae</taxon>
        <taxon>Peloderinae</taxon>
        <taxon>Caenorhabditis</taxon>
    </lineage>
</organism>
<keyword evidence="2" id="KW-0812">Transmembrane</keyword>
<dbReference type="EMBL" id="CANHGI010000003">
    <property type="protein sequence ID" value="CAI5446382.1"/>
    <property type="molecule type" value="Genomic_DNA"/>
</dbReference>
<dbReference type="CDD" id="cd17057">
    <property type="entry name" value="Ubl_TMUB1_like"/>
    <property type="match status" value="1"/>
</dbReference>
<evidence type="ECO:0000256" key="1">
    <source>
        <dbReference type="SAM" id="MobiDB-lite"/>
    </source>
</evidence>
<feature type="transmembrane region" description="Helical" evidence="2">
    <location>
        <begin position="417"/>
        <end position="437"/>
    </location>
</feature>
<dbReference type="PROSITE" id="PS50053">
    <property type="entry name" value="UBIQUITIN_2"/>
    <property type="match status" value="1"/>
</dbReference>
<dbReference type="GO" id="GO:0036503">
    <property type="term" value="P:ERAD pathway"/>
    <property type="evidence" value="ECO:0007669"/>
    <property type="project" value="InterPro"/>
</dbReference>
<dbReference type="PANTHER" id="PTHR14557">
    <property type="entry name" value="PROTEIN C7ORF21"/>
    <property type="match status" value="1"/>
</dbReference>
<dbReference type="OrthoDB" id="1679758at2759"/>
<gene>
    <name evidence="4" type="ORF">CAMP_LOCUS9019</name>
</gene>
<feature type="transmembrane region" description="Helical" evidence="2">
    <location>
        <begin position="21"/>
        <end position="40"/>
    </location>
</feature>
<feature type="domain" description="Ubiquitin-like" evidence="3">
    <location>
        <begin position="274"/>
        <end position="343"/>
    </location>
</feature>
<proteinExistence type="predicted"/>
<dbReference type="AlphaFoldDB" id="A0A9P1INB1"/>
<dbReference type="SUPFAM" id="SSF54236">
    <property type="entry name" value="Ubiquitin-like"/>
    <property type="match status" value="1"/>
</dbReference>
<evidence type="ECO:0000313" key="4">
    <source>
        <dbReference type="EMBL" id="CAI5446382.1"/>
    </source>
</evidence>
<feature type="region of interest" description="Disordered" evidence="1">
    <location>
        <begin position="232"/>
        <end position="271"/>
    </location>
</feature>
<feature type="transmembrane region" description="Helical" evidence="2">
    <location>
        <begin position="489"/>
        <end position="508"/>
    </location>
</feature>
<dbReference type="InterPro" id="IPR000626">
    <property type="entry name" value="Ubiquitin-like_dom"/>
</dbReference>
<dbReference type="Gene3D" id="3.10.20.90">
    <property type="entry name" value="Phosphatidylinositol 3-kinase Catalytic Subunit, Chain A, domain 1"/>
    <property type="match status" value="1"/>
</dbReference>
<sequence length="547" mass="63044">MRIIDTIISYISENVHIEGTAVLGILVIILCFYISFIVSWRKPLYYYLFLVEMHTWSTRRIVQVLHLGQEYMPTIGWNRLVSRMRARAPRFQGETRVAVSDTNIVIQSPNTVIDSPVSTRSPDPNRITFWDIEMPRRPNGQLPDATRDSQYAAAAAIAILARGVDGHMRSHVFFDNLRNSTSDSPSRNRVAANYNIPGTRRRFEAGQNVAQPREYIPEEHIDEDHVPTDYSSFLPEEEEEEESTRVEENMNENEELEEEEEENEEVPQEDQEKVLIRLKFMNDTEKETFYPLTLTIGQYKKAEFFSNGNNNNSVVRLIYQGQLLRDDNRTLESYGLKSGSVLHCHISSTPYTRASTSNHESDIPSTSQPSNSLYPPPRRRERHELALASQAAAREAAQQQLFENEETETTTVQMLRIINLLLYSIIPIVTALGFDILRLRMNWTRGRHAMQPSLLWLAYQSVHNFILDEDIVGPVNPRTGLPVRFPTRLFLVFGGQIVAITTFFFFFPHVVDKSALTLEQMYHLLLKIAYTLLLKLSRQRIRTCTSD</sequence>
<dbReference type="InterPro" id="IPR040352">
    <property type="entry name" value="TMUB1/2"/>
</dbReference>
<protein>
    <recommendedName>
        <fullName evidence="3">Ubiquitin-like domain-containing protein</fullName>
    </recommendedName>
</protein>
<reference evidence="4" key="1">
    <citation type="submission" date="2022-11" db="EMBL/GenBank/DDBJ databases">
        <authorList>
            <person name="Kikuchi T."/>
        </authorList>
    </citation>
    <scope>NUCLEOTIDE SEQUENCE</scope>
    <source>
        <strain evidence="4">PS1010</strain>
    </source>
</reference>
<keyword evidence="5" id="KW-1185">Reference proteome</keyword>
<accession>A0A9P1INB1</accession>
<evidence type="ECO:0000256" key="2">
    <source>
        <dbReference type="SAM" id="Phobius"/>
    </source>
</evidence>